<proteinExistence type="predicted"/>
<evidence type="ECO:0000313" key="2">
    <source>
        <dbReference type="WBParaSite" id="MCU_003799-RA"/>
    </source>
</evidence>
<dbReference type="AlphaFoldDB" id="A0A5K3EX11"/>
<evidence type="ECO:0000256" key="1">
    <source>
        <dbReference type="SAM" id="MobiDB-lite"/>
    </source>
</evidence>
<dbReference type="WBParaSite" id="MCU_003799-RA">
    <property type="protein sequence ID" value="MCU_003799-RA"/>
    <property type="gene ID" value="MCU_003799"/>
</dbReference>
<feature type="compositionally biased region" description="Polar residues" evidence="1">
    <location>
        <begin position="32"/>
        <end position="42"/>
    </location>
</feature>
<protein>
    <submittedName>
        <fullName evidence="2">KxDL domain-containing protein</fullName>
    </submittedName>
</protein>
<organism evidence="2">
    <name type="scientific">Mesocestoides corti</name>
    <name type="common">Flatworm</name>
    <dbReference type="NCBI Taxonomy" id="53468"/>
    <lineage>
        <taxon>Eukaryota</taxon>
        <taxon>Metazoa</taxon>
        <taxon>Spiralia</taxon>
        <taxon>Lophotrochozoa</taxon>
        <taxon>Platyhelminthes</taxon>
        <taxon>Cestoda</taxon>
        <taxon>Eucestoda</taxon>
        <taxon>Cyclophyllidea</taxon>
        <taxon>Mesocestoididae</taxon>
        <taxon>Mesocestoides</taxon>
    </lineage>
</organism>
<name>A0A5K3EX11_MESCO</name>
<reference evidence="2" key="1">
    <citation type="submission" date="2019-11" db="UniProtKB">
        <authorList>
            <consortium name="WormBaseParasite"/>
        </authorList>
    </citation>
    <scope>IDENTIFICATION</scope>
</reference>
<feature type="region of interest" description="Disordered" evidence="1">
    <location>
        <begin position="32"/>
        <end position="55"/>
    </location>
</feature>
<sequence>MVWGLVLGLRRTGGAPATLSWLSVPETMHLNSNTTSPIAQTGNRERHSAKLRKSSTIGDNSEDVMREMESQFLSFEALSDIYTDRLTKCYSRLHQILSELPIEPIPSTFCTDVSPVISVEKNLKSTRVRLTKALEFSKTAKPHVNAAPEDSGEGS</sequence>
<accession>A0A5K3EX11</accession>